<dbReference type="RefSeq" id="WP_013769549.1">
    <property type="nucleotide sequence ID" value="NC_015514.1"/>
</dbReference>
<accession>F4H711</accession>
<feature type="domain" description="N-acetyltransferase" evidence="1">
    <location>
        <begin position="6"/>
        <end position="172"/>
    </location>
</feature>
<evidence type="ECO:0000313" key="2">
    <source>
        <dbReference type="EMBL" id="AEE44520.1"/>
    </source>
</evidence>
<dbReference type="PANTHER" id="PTHR39173">
    <property type="entry name" value="ACETYLTRANSFERASE"/>
    <property type="match status" value="1"/>
</dbReference>
<dbReference type="SUPFAM" id="SSF55729">
    <property type="entry name" value="Acyl-CoA N-acyltransferases (Nat)"/>
    <property type="match status" value="1"/>
</dbReference>
<dbReference type="AlphaFoldDB" id="F4H711"/>
<dbReference type="GO" id="GO:0016747">
    <property type="term" value="F:acyltransferase activity, transferring groups other than amino-acyl groups"/>
    <property type="evidence" value="ECO:0007669"/>
    <property type="project" value="InterPro"/>
</dbReference>
<dbReference type="PROSITE" id="PS51186">
    <property type="entry name" value="GNAT"/>
    <property type="match status" value="1"/>
</dbReference>
<name>F4H711_CELFA</name>
<proteinExistence type="predicted"/>
<dbReference type="eggNOG" id="COG3981">
    <property type="taxonomic scope" value="Bacteria"/>
</dbReference>
<dbReference type="CDD" id="cd04301">
    <property type="entry name" value="NAT_SF"/>
    <property type="match status" value="1"/>
</dbReference>
<protein>
    <submittedName>
        <fullName evidence="2">GCN5-related N-acetyltransferase</fullName>
    </submittedName>
</protein>
<keyword evidence="2" id="KW-0808">Transferase</keyword>
<gene>
    <name evidence="2" type="ordered locus">Celf_0375</name>
</gene>
<dbReference type="InterPro" id="IPR016181">
    <property type="entry name" value="Acyl_CoA_acyltransferase"/>
</dbReference>
<sequence length="173" mass="18204">MVRPAVVLRRPEPADERAVRAAQAELEADGVDFAPGLAGSGWDGWLAMMRDRETGRALPVGIVPETFVLALVDGVVAGRGSVRHRLTPQLEVVGGHVGYAVRPAFRRQGVATVILRGCLDVLRGLGVDVAVLTCADGNVASARTVEAAGGVLRDVVVDPQGRPTRRYDVPVPG</sequence>
<dbReference type="PANTHER" id="PTHR39173:SF1">
    <property type="entry name" value="ACETYLTRANSFERASE"/>
    <property type="match status" value="1"/>
</dbReference>
<dbReference type="Proteomes" id="UP000008460">
    <property type="component" value="Chromosome"/>
</dbReference>
<dbReference type="InterPro" id="IPR000182">
    <property type="entry name" value="GNAT_dom"/>
</dbReference>
<dbReference type="HOGENOM" id="CLU_113231_1_0_11"/>
<evidence type="ECO:0000259" key="1">
    <source>
        <dbReference type="PROSITE" id="PS51186"/>
    </source>
</evidence>
<evidence type="ECO:0000313" key="3">
    <source>
        <dbReference type="Proteomes" id="UP000008460"/>
    </source>
</evidence>
<reference evidence="2 3" key="1">
    <citation type="submission" date="2011-04" db="EMBL/GenBank/DDBJ databases">
        <title>Complete sequence of Cellulomonas fimi ATCC 484.</title>
        <authorList>
            <consortium name="US DOE Joint Genome Institute"/>
            <person name="Lucas S."/>
            <person name="Han J."/>
            <person name="Lapidus A."/>
            <person name="Cheng J.-F."/>
            <person name="Goodwin L."/>
            <person name="Pitluck S."/>
            <person name="Peters L."/>
            <person name="Chertkov O."/>
            <person name="Detter J.C."/>
            <person name="Han C."/>
            <person name="Tapia R."/>
            <person name="Land M."/>
            <person name="Hauser L."/>
            <person name="Kyrpides N."/>
            <person name="Ivanova N."/>
            <person name="Ovchinnikova G."/>
            <person name="Pagani I."/>
            <person name="Mead D."/>
            <person name="Brumm P."/>
            <person name="Woyke T."/>
        </authorList>
    </citation>
    <scope>NUCLEOTIDE SEQUENCE [LARGE SCALE GENOMIC DNA]</scope>
    <source>
        <strain evidence="3">ATCC 484 / DSM 20113 / JCM 1341 / NBRC 15513 / NCIMB 8980 / NCTC 7547</strain>
    </source>
</reference>
<dbReference type="Pfam" id="PF00583">
    <property type="entry name" value="Acetyltransf_1"/>
    <property type="match status" value="1"/>
</dbReference>
<dbReference type="KEGG" id="cfi:Celf_0375"/>
<keyword evidence="3" id="KW-1185">Reference proteome</keyword>
<dbReference type="Gene3D" id="3.40.630.30">
    <property type="match status" value="1"/>
</dbReference>
<dbReference type="EMBL" id="CP002666">
    <property type="protein sequence ID" value="AEE44520.1"/>
    <property type="molecule type" value="Genomic_DNA"/>
</dbReference>
<organism evidence="2 3">
    <name type="scientific">Cellulomonas fimi (strain ATCC 484 / DSM 20113 / JCM 1341 / CCUG 24087 / LMG 16345 / NBRC 15513 / NCIMB 8980 / NCTC 7547 / NRS-133)</name>
    <dbReference type="NCBI Taxonomy" id="590998"/>
    <lineage>
        <taxon>Bacteria</taxon>
        <taxon>Bacillati</taxon>
        <taxon>Actinomycetota</taxon>
        <taxon>Actinomycetes</taxon>
        <taxon>Micrococcales</taxon>
        <taxon>Cellulomonadaceae</taxon>
        <taxon>Cellulomonas</taxon>
    </lineage>
</organism>